<reference evidence="1 2" key="1">
    <citation type="submission" date="2019-02" db="EMBL/GenBank/DDBJ databases">
        <title>Deep-cultivation of Planctomycetes and their phenomic and genomic characterization uncovers novel biology.</title>
        <authorList>
            <person name="Wiegand S."/>
            <person name="Jogler M."/>
            <person name="Boedeker C."/>
            <person name="Pinto D."/>
            <person name="Vollmers J."/>
            <person name="Rivas-Marin E."/>
            <person name="Kohn T."/>
            <person name="Peeters S.H."/>
            <person name="Heuer A."/>
            <person name="Rast P."/>
            <person name="Oberbeckmann S."/>
            <person name="Bunk B."/>
            <person name="Jeske O."/>
            <person name="Meyerdierks A."/>
            <person name="Storesund J.E."/>
            <person name="Kallscheuer N."/>
            <person name="Luecker S."/>
            <person name="Lage O.M."/>
            <person name="Pohl T."/>
            <person name="Merkel B.J."/>
            <person name="Hornburger P."/>
            <person name="Mueller R.-W."/>
            <person name="Bruemmer F."/>
            <person name="Labrenz M."/>
            <person name="Spormann A.M."/>
            <person name="Op Den Camp H."/>
            <person name="Overmann J."/>
            <person name="Amann R."/>
            <person name="Jetten M.S.M."/>
            <person name="Mascher T."/>
            <person name="Medema M.H."/>
            <person name="Devos D.P."/>
            <person name="Kaster A.-K."/>
            <person name="Ovreas L."/>
            <person name="Rohde M."/>
            <person name="Galperin M.Y."/>
            <person name="Jogler C."/>
        </authorList>
    </citation>
    <scope>NUCLEOTIDE SEQUENCE [LARGE SCALE GENOMIC DNA]</scope>
    <source>
        <strain evidence="1 2">CA13</strain>
    </source>
</reference>
<dbReference type="EMBL" id="SJPJ01000001">
    <property type="protein sequence ID" value="TWT80483.1"/>
    <property type="molecule type" value="Genomic_DNA"/>
</dbReference>
<organism evidence="1 2">
    <name type="scientific">Novipirellula herctigrandis</name>
    <dbReference type="NCBI Taxonomy" id="2527986"/>
    <lineage>
        <taxon>Bacteria</taxon>
        <taxon>Pseudomonadati</taxon>
        <taxon>Planctomycetota</taxon>
        <taxon>Planctomycetia</taxon>
        <taxon>Pirellulales</taxon>
        <taxon>Pirellulaceae</taxon>
        <taxon>Novipirellula</taxon>
    </lineage>
</organism>
<dbReference type="AlphaFoldDB" id="A0A5C5Z1L3"/>
<evidence type="ECO:0000313" key="2">
    <source>
        <dbReference type="Proteomes" id="UP000315010"/>
    </source>
</evidence>
<protein>
    <submittedName>
        <fullName evidence="1">Uncharacterized protein</fullName>
    </submittedName>
</protein>
<name>A0A5C5Z1L3_9BACT</name>
<gene>
    <name evidence="1" type="ORF">CA13_19020</name>
</gene>
<dbReference type="RefSeq" id="WP_146395539.1">
    <property type="nucleotide sequence ID" value="NZ_SJPJ01000001.1"/>
</dbReference>
<accession>A0A5C5Z1L3</accession>
<dbReference type="Proteomes" id="UP000315010">
    <property type="component" value="Unassembled WGS sequence"/>
</dbReference>
<keyword evidence="2" id="KW-1185">Reference proteome</keyword>
<proteinExistence type="predicted"/>
<comment type="caution">
    <text evidence="1">The sequence shown here is derived from an EMBL/GenBank/DDBJ whole genome shotgun (WGS) entry which is preliminary data.</text>
</comment>
<evidence type="ECO:0000313" key="1">
    <source>
        <dbReference type="EMBL" id="TWT80483.1"/>
    </source>
</evidence>
<dbReference type="OrthoDB" id="8888603at2"/>
<sequence length="293" mass="31911">MTRLDPVELFDRIASDIPESLHSHLIVTGSLAAAYEFHAQLEGQAVNTKDADLVVHPAGEEQNCAEMTQNLLNLGWTRTEQCFPHADPEPIDDLRAIRLYPPNSSEYFIEFLNVPAIGQEPAKKWIPLQLADGWYGLPSFRYMGVVALGPLKSKVGIEYANPAMMALANLLAHPAIGNSRIESGNMTGLLRSAKDLGRVIALAHLAGRDETENWVAPWISAIETCFPKSKGQLISSLGDGLREMIGDPAALEDAHKTTDIGLLSGMNVTPQNLTVTAERLIVDVIEPVQEASK</sequence>